<sequence length="93" mass="9951">MASKNAILILGLLLLAMVVLIPSKIATARDFPEIISSNSKAVEISNSSNDKEVESSGGGREVDQLPKGCHHCCPRVPRFCTVCCNKPPSDNNL</sequence>
<feature type="chain" id="PRO_5025646059" evidence="1">
    <location>
        <begin position="29"/>
        <end position="93"/>
    </location>
</feature>
<evidence type="ECO:0000313" key="2">
    <source>
        <dbReference type="EMBL" id="QHN77794.1"/>
    </source>
</evidence>
<evidence type="ECO:0000313" key="3">
    <source>
        <dbReference type="Proteomes" id="UP000464620"/>
    </source>
</evidence>
<dbReference type="Proteomes" id="UP000464620">
    <property type="component" value="Chromosome B09"/>
</dbReference>
<proteinExistence type="predicted"/>
<organism evidence="2 3">
    <name type="scientific">Arachis hypogaea</name>
    <name type="common">Peanut</name>
    <dbReference type="NCBI Taxonomy" id="3818"/>
    <lineage>
        <taxon>Eukaryota</taxon>
        <taxon>Viridiplantae</taxon>
        <taxon>Streptophyta</taxon>
        <taxon>Embryophyta</taxon>
        <taxon>Tracheophyta</taxon>
        <taxon>Spermatophyta</taxon>
        <taxon>Magnoliopsida</taxon>
        <taxon>eudicotyledons</taxon>
        <taxon>Gunneridae</taxon>
        <taxon>Pentapetalae</taxon>
        <taxon>rosids</taxon>
        <taxon>fabids</taxon>
        <taxon>Fabales</taxon>
        <taxon>Fabaceae</taxon>
        <taxon>Papilionoideae</taxon>
        <taxon>50 kb inversion clade</taxon>
        <taxon>dalbergioids sensu lato</taxon>
        <taxon>Dalbergieae</taxon>
        <taxon>Pterocarpus clade</taxon>
        <taxon>Arachis</taxon>
    </lineage>
</organism>
<keyword evidence="1" id="KW-0732">Signal</keyword>
<gene>
    <name evidence="2" type="ORF">DS421_19g655890</name>
</gene>
<protein>
    <submittedName>
        <fullName evidence="2">Uncharacterized protein</fullName>
    </submittedName>
</protein>
<dbReference type="EMBL" id="CP031001">
    <property type="protein sequence ID" value="QHN77794.1"/>
    <property type="molecule type" value="Genomic_DNA"/>
</dbReference>
<dbReference type="AlphaFoldDB" id="A0A6B9VAL4"/>
<evidence type="ECO:0000256" key="1">
    <source>
        <dbReference type="SAM" id="SignalP"/>
    </source>
</evidence>
<reference evidence="2 3" key="1">
    <citation type="submission" date="2020-01" db="EMBL/GenBank/DDBJ databases">
        <title>Genome sequence of Arachis hypogaea, cultivar Shitouqi.</title>
        <authorList>
            <person name="Zhuang W."/>
            <person name="Chen H."/>
            <person name="Varshney R."/>
            <person name="Wang D."/>
            <person name="Ming R."/>
        </authorList>
    </citation>
    <scope>NUCLEOTIDE SEQUENCE [LARGE SCALE GENOMIC DNA]</scope>
    <source>
        <tissue evidence="2">Young leaf</tissue>
    </source>
</reference>
<name>A0A6B9VAL4_ARAHY</name>
<feature type="signal peptide" evidence="1">
    <location>
        <begin position="1"/>
        <end position="28"/>
    </location>
</feature>
<accession>A0A6B9VAL4</accession>